<dbReference type="PANTHER" id="PTHR43201:SF5">
    <property type="entry name" value="MEDIUM-CHAIN ACYL-COA LIGASE ACSF2, MITOCHONDRIAL"/>
    <property type="match status" value="1"/>
</dbReference>
<dbReference type="PANTHER" id="PTHR43201">
    <property type="entry name" value="ACYL-COA SYNTHETASE"/>
    <property type="match status" value="1"/>
</dbReference>
<accession>A0A061G207</accession>
<dbReference type="Gramene" id="EOY23202">
    <property type="protein sequence ID" value="EOY23202"/>
    <property type="gene ID" value="TCM_015176"/>
</dbReference>
<dbReference type="GO" id="GO:0031956">
    <property type="term" value="F:medium-chain fatty acid-CoA ligase activity"/>
    <property type="evidence" value="ECO:0000318"/>
    <property type="project" value="GO_Central"/>
</dbReference>
<dbReference type="EMBL" id="CM001881">
    <property type="protein sequence ID" value="EOY23202.1"/>
    <property type="molecule type" value="Genomic_DNA"/>
</dbReference>
<dbReference type="Proteomes" id="UP000026915">
    <property type="component" value="Chromosome 3"/>
</dbReference>
<feature type="domain" description="AMP-dependent synthetase/ligase" evidence="3">
    <location>
        <begin position="220"/>
        <end position="418"/>
    </location>
</feature>
<feature type="domain" description="AMP-binding enzyme C-terminal" evidence="4">
    <location>
        <begin position="462"/>
        <end position="536"/>
    </location>
</feature>
<evidence type="ECO:0000313" key="6">
    <source>
        <dbReference type="Proteomes" id="UP000026915"/>
    </source>
</evidence>
<evidence type="ECO:0000259" key="3">
    <source>
        <dbReference type="Pfam" id="PF00501"/>
    </source>
</evidence>
<dbReference type="AlphaFoldDB" id="A0A061G207"/>
<sequence>MEVTFFEKESRNGCQRLPGPSTVRKPQALEKGNQSWPHQLCKMTSLLTSSRLNEFHYAVIKGKCAGWTKQPGREKHGHSYTIRITEARRQRIPSPASLSISGKFDITHSRLQELVEHAASRLVTAGFGRGDVVALAFLNTIEFVIMFLAITRARATAAPLNPAYTTEEFEFYVSDSESKLLLTPQNGNTSAQAAASNAQPRSAYSSMTRLTWHSSSTLLAPQGVPLTQLNIVSSVKNTISVYKFTESDSSLLVPPLFHVHGLLTGLLSPLGAGGAVAIPAADRFSASTFWQDVKQDTATWYTAVPTIHQILLERHVANPEFVYPKLRFIRSCSASLALAILERLEEAFGAPVLEAYAMPEATRLTATNPLVEDGRHKSGSVGKPVGQEVVILDENGVPQEANVRGEMCIGGPNVTKGYKNNPEANKAGFEYGWFHTGDLGYFDSDGYLYLVDRIKEFINRGVDAVLLFHPDIARAVASGVPDDKYGEEINCTIVPREGWSIGEAELQEFCRKNLAAFKVPKKVFITDSLPKTASGKIHRRFIAQHFLARISTSESQNFLA</sequence>
<dbReference type="HOGENOM" id="CLU_000022_59_0_1"/>
<dbReference type="SUPFAM" id="SSF56801">
    <property type="entry name" value="Acetyl-CoA synthetase-like"/>
    <property type="match status" value="1"/>
</dbReference>
<dbReference type="Gene3D" id="3.40.50.12780">
    <property type="entry name" value="N-terminal domain of ligase-like"/>
    <property type="match status" value="1"/>
</dbReference>
<protein>
    <submittedName>
        <fullName evidence="5">AMP-dependent synthetase and ligase family protein, putative</fullName>
    </submittedName>
</protein>
<organism evidence="5 6">
    <name type="scientific">Theobroma cacao</name>
    <name type="common">Cacao</name>
    <name type="synonym">Cocoa</name>
    <dbReference type="NCBI Taxonomy" id="3641"/>
    <lineage>
        <taxon>Eukaryota</taxon>
        <taxon>Viridiplantae</taxon>
        <taxon>Streptophyta</taxon>
        <taxon>Embryophyta</taxon>
        <taxon>Tracheophyta</taxon>
        <taxon>Spermatophyta</taxon>
        <taxon>Magnoliopsida</taxon>
        <taxon>eudicotyledons</taxon>
        <taxon>Gunneridae</taxon>
        <taxon>Pentapetalae</taxon>
        <taxon>rosids</taxon>
        <taxon>malvids</taxon>
        <taxon>Malvales</taxon>
        <taxon>Malvaceae</taxon>
        <taxon>Byttnerioideae</taxon>
        <taxon>Theobroma</taxon>
    </lineage>
</organism>
<comment type="similarity">
    <text evidence="1">Belongs to the ATP-dependent AMP-binding enzyme family.</text>
</comment>
<proteinExistence type="inferred from homology"/>
<reference evidence="5" key="1">
    <citation type="journal article" date="2013" name="Genome Biol.">
        <title>The genome sequence of the most widely cultivated cacao type and its use to identify candidate genes regulating pod color.</title>
        <authorList>
            <person name="Motamayor J.C."/>
            <person name="Mockaitis K."/>
            <person name="Schmutz J."/>
            <person name="Haiminen N."/>
            <person name="Iii D.L."/>
            <person name="Cornejo O."/>
            <person name="Findley S.D."/>
            <person name="Zheng P."/>
            <person name="Utro F."/>
            <person name="Royaert S."/>
            <person name="Saski C."/>
            <person name="Jenkins J."/>
            <person name="Podicheti R."/>
            <person name="Zhao M."/>
            <person name="Scheffler B.E."/>
            <person name="Stack J.C."/>
            <person name="Feltus F.A."/>
            <person name="Mustiga G.M."/>
            <person name="Amores F."/>
            <person name="Phillips W."/>
            <person name="Marelli J.P."/>
            <person name="May G.D."/>
            <person name="Shapiro H."/>
            <person name="Ma J."/>
            <person name="Bustamante C.D."/>
            <person name="Schnell R.J."/>
            <person name="Main D."/>
            <person name="Gilbert D."/>
            <person name="Parida L."/>
            <person name="Kuhn D.N."/>
        </authorList>
    </citation>
    <scope>NUCLEOTIDE SEQUENCE [LARGE SCALE GENOMIC DNA]</scope>
</reference>
<dbReference type="InterPro" id="IPR025110">
    <property type="entry name" value="AMP-bd_C"/>
</dbReference>
<gene>
    <name evidence="5" type="ORF">TCM_015176</name>
</gene>
<dbReference type="Pfam" id="PF13193">
    <property type="entry name" value="AMP-binding_C"/>
    <property type="match status" value="1"/>
</dbReference>
<keyword evidence="2 5" id="KW-0436">Ligase</keyword>
<dbReference type="InParanoid" id="A0A061G207"/>
<name>A0A061G207_THECC</name>
<evidence type="ECO:0000259" key="4">
    <source>
        <dbReference type="Pfam" id="PF13193"/>
    </source>
</evidence>
<dbReference type="InterPro" id="IPR045851">
    <property type="entry name" value="AMP-bd_C_sf"/>
</dbReference>
<evidence type="ECO:0000313" key="5">
    <source>
        <dbReference type="EMBL" id="EOY23202.1"/>
    </source>
</evidence>
<dbReference type="Pfam" id="PF00501">
    <property type="entry name" value="AMP-binding"/>
    <property type="match status" value="2"/>
</dbReference>
<dbReference type="GO" id="GO:0006631">
    <property type="term" value="P:fatty acid metabolic process"/>
    <property type="evidence" value="ECO:0000318"/>
    <property type="project" value="GO_Central"/>
</dbReference>
<keyword evidence="6" id="KW-1185">Reference proteome</keyword>
<dbReference type="Gene3D" id="3.30.300.30">
    <property type="match status" value="1"/>
</dbReference>
<dbReference type="STRING" id="3641.A0A061G207"/>
<feature type="domain" description="AMP-dependent synthetase/ligase" evidence="3">
    <location>
        <begin position="102"/>
        <end position="197"/>
    </location>
</feature>
<evidence type="ECO:0000256" key="2">
    <source>
        <dbReference type="ARBA" id="ARBA00022598"/>
    </source>
</evidence>
<evidence type="ECO:0000256" key="1">
    <source>
        <dbReference type="ARBA" id="ARBA00006432"/>
    </source>
</evidence>
<dbReference type="InterPro" id="IPR000873">
    <property type="entry name" value="AMP-dep_synth/lig_dom"/>
</dbReference>
<dbReference type="eggNOG" id="KOG1176">
    <property type="taxonomic scope" value="Eukaryota"/>
</dbReference>
<dbReference type="InterPro" id="IPR042099">
    <property type="entry name" value="ANL_N_sf"/>
</dbReference>